<dbReference type="InterPro" id="IPR047122">
    <property type="entry name" value="Trans-enoyl_RdTase-like"/>
</dbReference>
<dbReference type="CDD" id="cd08249">
    <property type="entry name" value="enoyl_reductase_like"/>
    <property type="match status" value="1"/>
</dbReference>
<sequence>MPGQKALYVAEKQSPFALGTAPIYKPGPGDVLVRIESTGLNPADWVIQAYGMIIEKYPAILGIDIAGTVADVGEGVTRFKKGDRILTKGTIGKYERTAFQQYALAYEDTSAKIPEGMSFDQAATIPLGLCTSAVALYHDGVNVIGGTCGLTPPWEDGGRGKYRDQPVVVLSGAGSVGQATIQLLKLSGFNPLITTASLSNAEWLKHLGATHVLDRTLPSEELCNEIQKIASKPIMTVFDAAGYPDTQNLGYDLLASGGTMAAVRPDAVKPEKKVEDKKSFFMYADVNLPQNRKLGASMFAELTEMLDNGDLKPNHVEVVPNGLEGIVPALEKLKQGVSCVKLVAHPQETA</sequence>
<dbReference type="EMBL" id="SEKV01000317">
    <property type="protein sequence ID" value="TFY59164.1"/>
    <property type="molecule type" value="Genomic_DNA"/>
</dbReference>
<evidence type="ECO:0000259" key="1">
    <source>
        <dbReference type="SMART" id="SM00829"/>
    </source>
</evidence>
<dbReference type="InterPro" id="IPR020843">
    <property type="entry name" value="ER"/>
</dbReference>
<dbReference type="SMART" id="SM00829">
    <property type="entry name" value="PKS_ER"/>
    <property type="match status" value="1"/>
</dbReference>
<dbReference type="STRING" id="34475.A0A4Y9Y9H7"/>
<evidence type="ECO:0000313" key="3">
    <source>
        <dbReference type="Proteomes" id="UP000298390"/>
    </source>
</evidence>
<protein>
    <recommendedName>
        <fullName evidence="1">Enoyl reductase (ER) domain-containing protein</fullName>
    </recommendedName>
</protein>
<dbReference type="InterPro" id="IPR013149">
    <property type="entry name" value="ADH-like_C"/>
</dbReference>
<dbReference type="InterPro" id="IPR036291">
    <property type="entry name" value="NAD(P)-bd_dom_sf"/>
</dbReference>
<dbReference type="AlphaFoldDB" id="A0A4Y9Y9H7"/>
<feature type="domain" description="Enoyl reductase (ER)" evidence="1">
    <location>
        <begin position="19"/>
        <end position="344"/>
    </location>
</feature>
<reference evidence="2 3" key="1">
    <citation type="submission" date="2019-01" db="EMBL/GenBank/DDBJ databases">
        <title>Genome sequencing of the rare red list fungi Fomitopsis rosea.</title>
        <authorList>
            <person name="Buettner E."/>
            <person name="Kellner H."/>
        </authorList>
    </citation>
    <scope>NUCLEOTIDE SEQUENCE [LARGE SCALE GENOMIC DNA]</scope>
    <source>
        <strain evidence="2 3">DSM 105464</strain>
    </source>
</reference>
<dbReference type="Gene3D" id="3.90.180.10">
    <property type="entry name" value="Medium-chain alcohol dehydrogenases, catalytic domain"/>
    <property type="match status" value="1"/>
</dbReference>
<dbReference type="SUPFAM" id="SSF51735">
    <property type="entry name" value="NAD(P)-binding Rossmann-fold domains"/>
    <property type="match status" value="1"/>
</dbReference>
<dbReference type="Pfam" id="PF08240">
    <property type="entry name" value="ADH_N"/>
    <property type="match status" value="1"/>
</dbReference>
<organism evidence="2 3">
    <name type="scientific">Rhodofomes roseus</name>
    <dbReference type="NCBI Taxonomy" id="34475"/>
    <lineage>
        <taxon>Eukaryota</taxon>
        <taxon>Fungi</taxon>
        <taxon>Dikarya</taxon>
        <taxon>Basidiomycota</taxon>
        <taxon>Agaricomycotina</taxon>
        <taxon>Agaricomycetes</taxon>
        <taxon>Polyporales</taxon>
        <taxon>Rhodofomes</taxon>
    </lineage>
</organism>
<evidence type="ECO:0000313" key="2">
    <source>
        <dbReference type="EMBL" id="TFY59164.1"/>
    </source>
</evidence>
<gene>
    <name evidence="2" type="ORF">EVJ58_g5955</name>
</gene>
<dbReference type="Proteomes" id="UP000298390">
    <property type="component" value="Unassembled WGS sequence"/>
</dbReference>
<dbReference type="Pfam" id="PF00107">
    <property type="entry name" value="ADH_zinc_N"/>
    <property type="match status" value="1"/>
</dbReference>
<comment type="caution">
    <text evidence="2">The sequence shown here is derived from an EMBL/GenBank/DDBJ whole genome shotgun (WGS) entry which is preliminary data.</text>
</comment>
<dbReference type="PANTHER" id="PTHR45348:SF2">
    <property type="entry name" value="ZINC-TYPE ALCOHOL DEHYDROGENASE-LIKE PROTEIN C2E1P3.01"/>
    <property type="match status" value="1"/>
</dbReference>
<dbReference type="Gene3D" id="3.40.50.720">
    <property type="entry name" value="NAD(P)-binding Rossmann-like Domain"/>
    <property type="match status" value="1"/>
</dbReference>
<name>A0A4Y9Y9H7_9APHY</name>
<dbReference type="InterPro" id="IPR011032">
    <property type="entry name" value="GroES-like_sf"/>
</dbReference>
<dbReference type="SUPFAM" id="SSF50129">
    <property type="entry name" value="GroES-like"/>
    <property type="match status" value="1"/>
</dbReference>
<accession>A0A4Y9Y9H7</accession>
<dbReference type="PANTHER" id="PTHR45348">
    <property type="entry name" value="HYPOTHETICAL OXIDOREDUCTASE (EUROFUNG)"/>
    <property type="match status" value="1"/>
</dbReference>
<dbReference type="InterPro" id="IPR013154">
    <property type="entry name" value="ADH-like_N"/>
</dbReference>
<dbReference type="GO" id="GO:0016651">
    <property type="term" value="F:oxidoreductase activity, acting on NAD(P)H"/>
    <property type="evidence" value="ECO:0007669"/>
    <property type="project" value="InterPro"/>
</dbReference>
<proteinExistence type="predicted"/>